<dbReference type="InterPro" id="IPR008854">
    <property type="entry name" value="TPMT"/>
</dbReference>
<feature type="binding site" evidence="9">
    <location>
        <position position="66"/>
    </location>
    <ligand>
        <name>S-adenosyl-L-methionine</name>
        <dbReference type="ChEBI" id="CHEBI:59789"/>
    </ligand>
</feature>
<dbReference type="Gene3D" id="3.40.50.150">
    <property type="entry name" value="Vaccinia Virus protein VP39"/>
    <property type="match status" value="1"/>
</dbReference>
<protein>
    <recommendedName>
        <fullName evidence="4 9">Thiopurine S-methyltransferase</fullName>
        <ecNumber evidence="4 9">2.1.1.67</ecNumber>
    </recommendedName>
    <alternativeName>
        <fullName evidence="9">Thiopurine methyltransferase</fullName>
    </alternativeName>
</protein>
<keyword evidence="6 9" id="KW-0489">Methyltransferase</keyword>
<evidence type="ECO:0000256" key="5">
    <source>
        <dbReference type="ARBA" id="ARBA00022490"/>
    </source>
</evidence>
<feature type="binding site" evidence="9">
    <location>
        <position position="45"/>
    </location>
    <ligand>
        <name>S-adenosyl-L-methionine</name>
        <dbReference type="ChEBI" id="CHEBI:59789"/>
    </ligand>
</feature>
<evidence type="ECO:0000313" key="10">
    <source>
        <dbReference type="EMBL" id="WOE75869.1"/>
    </source>
</evidence>
<evidence type="ECO:0000256" key="6">
    <source>
        <dbReference type="ARBA" id="ARBA00022603"/>
    </source>
</evidence>
<dbReference type="HAMAP" id="MF_00812">
    <property type="entry name" value="Thiopur_methtran"/>
    <property type="match status" value="1"/>
</dbReference>
<dbReference type="RefSeq" id="WP_317083131.1">
    <property type="nucleotide sequence ID" value="NZ_CP136594.1"/>
</dbReference>
<comment type="catalytic activity">
    <reaction evidence="1 9">
        <text>S-adenosyl-L-methionine + a thiopurine = S-adenosyl-L-homocysteine + a thiopurine S-methylether.</text>
        <dbReference type="EC" id="2.1.1.67"/>
    </reaction>
</comment>
<dbReference type="EC" id="2.1.1.67" evidence="4 9"/>
<dbReference type="KEGG" id="acoa:RB602_03905"/>
<keyword evidence="8 9" id="KW-0949">S-adenosyl-L-methionine</keyword>
<keyword evidence="11" id="KW-1185">Reference proteome</keyword>
<organism evidence="10 11">
    <name type="scientific">Alterisphingorhabdus coralli</name>
    <dbReference type="NCBI Taxonomy" id="3071408"/>
    <lineage>
        <taxon>Bacteria</taxon>
        <taxon>Pseudomonadati</taxon>
        <taxon>Pseudomonadota</taxon>
        <taxon>Alphaproteobacteria</taxon>
        <taxon>Sphingomonadales</taxon>
        <taxon>Sphingomonadaceae</taxon>
        <taxon>Alterisphingorhabdus (ex Yan et al. 2024)</taxon>
    </lineage>
</organism>
<dbReference type="PANTHER" id="PTHR10259">
    <property type="entry name" value="THIOPURINE S-METHYLTRANSFERASE"/>
    <property type="match status" value="1"/>
</dbReference>
<dbReference type="GO" id="GO:0032259">
    <property type="term" value="P:methylation"/>
    <property type="evidence" value="ECO:0007669"/>
    <property type="project" value="UniProtKB-KW"/>
</dbReference>
<dbReference type="FunFam" id="3.40.50.150:FF:000101">
    <property type="entry name" value="Thiopurine S-methyltransferase"/>
    <property type="match status" value="1"/>
</dbReference>
<evidence type="ECO:0000256" key="4">
    <source>
        <dbReference type="ARBA" id="ARBA00011905"/>
    </source>
</evidence>
<dbReference type="PROSITE" id="PS51585">
    <property type="entry name" value="SAM_MT_TPMT"/>
    <property type="match status" value="1"/>
</dbReference>
<dbReference type="EMBL" id="CP136594">
    <property type="protein sequence ID" value="WOE75869.1"/>
    <property type="molecule type" value="Genomic_DNA"/>
</dbReference>
<accession>A0AA97F7K1</accession>
<evidence type="ECO:0000256" key="8">
    <source>
        <dbReference type="ARBA" id="ARBA00022691"/>
    </source>
</evidence>
<evidence type="ECO:0000256" key="3">
    <source>
        <dbReference type="ARBA" id="ARBA00008145"/>
    </source>
</evidence>
<comment type="subcellular location">
    <subcellularLocation>
        <location evidence="2 9">Cytoplasm</location>
    </subcellularLocation>
</comment>
<evidence type="ECO:0000256" key="9">
    <source>
        <dbReference type="HAMAP-Rule" id="MF_00812"/>
    </source>
</evidence>
<evidence type="ECO:0000313" key="11">
    <source>
        <dbReference type="Proteomes" id="UP001302429"/>
    </source>
</evidence>
<evidence type="ECO:0000256" key="2">
    <source>
        <dbReference type="ARBA" id="ARBA00004496"/>
    </source>
</evidence>
<evidence type="ECO:0000256" key="1">
    <source>
        <dbReference type="ARBA" id="ARBA00000903"/>
    </source>
</evidence>
<gene>
    <name evidence="10" type="primary">tmpT</name>
    <name evidence="9" type="synonym">tpm</name>
    <name evidence="10" type="ORF">RB602_03905</name>
</gene>
<dbReference type="InterPro" id="IPR022474">
    <property type="entry name" value="Thiopur_S-MeTfrase_Se/Te_detox"/>
</dbReference>
<dbReference type="AlphaFoldDB" id="A0AA97F7K1"/>
<dbReference type="NCBIfam" id="TIGR03840">
    <property type="entry name" value="TMPT_Se_Te"/>
    <property type="match status" value="1"/>
</dbReference>
<keyword evidence="7 9" id="KW-0808">Transferase</keyword>
<dbReference type="InterPro" id="IPR029063">
    <property type="entry name" value="SAM-dependent_MTases_sf"/>
</dbReference>
<feature type="binding site" evidence="9">
    <location>
        <position position="123"/>
    </location>
    <ligand>
        <name>S-adenosyl-L-methionine</name>
        <dbReference type="ChEBI" id="CHEBI:59789"/>
    </ligand>
</feature>
<dbReference type="Pfam" id="PF05724">
    <property type="entry name" value="TPMT"/>
    <property type="match status" value="1"/>
</dbReference>
<comment type="similarity">
    <text evidence="3 9">Belongs to the class I-like SAM-binding methyltransferase superfamily. TPMT family.</text>
</comment>
<feature type="binding site" evidence="9">
    <location>
        <position position="10"/>
    </location>
    <ligand>
        <name>S-adenosyl-L-methionine</name>
        <dbReference type="ChEBI" id="CHEBI:59789"/>
    </ligand>
</feature>
<reference evidence="10 11" key="1">
    <citation type="submission" date="2023-10" db="EMBL/GenBank/DDBJ databases">
        <title>Complete genome sequence of a Sphingomonadaceae bacterium.</title>
        <authorList>
            <person name="Yan C."/>
        </authorList>
    </citation>
    <scope>NUCLEOTIDE SEQUENCE [LARGE SCALE GENOMIC DNA]</scope>
    <source>
        <strain evidence="10 11">SCSIO 66989</strain>
    </source>
</reference>
<dbReference type="GO" id="GO:0010038">
    <property type="term" value="P:response to metal ion"/>
    <property type="evidence" value="ECO:0007669"/>
    <property type="project" value="InterPro"/>
</dbReference>
<dbReference type="InterPro" id="IPR025835">
    <property type="entry name" value="Thiopurine_S-MeTrfase"/>
</dbReference>
<name>A0AA97F7K1_9SPHN</name>
<dbReference type="GO" id="GO:0008119">
    <property type="term" value="F:thiopurine S-methyltransferase activity"/>
    <property type="evidence" value="ECO:0007669"/>
    <property type="project" value="UniProtKB-UniRule"/>
</dbReference>
<keyword evidence="5 9" id="KW-0963">Cytoplasm</keyword>
<dbReference type="Proteomes" id="UP001302429">
    <property type="component" value="Chromosome"/>
</dbReference>
<dbReference type="PANTHER" id="PTHR10259:SF11">
    <property type="entry name" value="THIOPURINE S-METHYLTRANSFERASE"/>
    <property type="match status" value="1"/>
</dbReference>
<dbReference type="GO" id="GO:0005737">
    <property type="term" value="C:cytoplasm"/>
    <property type="evidence" value="ECO:0007669"/>
    <property type="project" value="UniProtKB-SubCell"/>
</dbReference>
<proteinExistence type="inferred from homology"/>
<dbReference type="PIRSF" id="PIRSF023956">
    <property type="entry name" value="Thiopurine_S-methyltransferase"/>
    <property type="match status" value="1"/>
</dbReference>
<dbReference type="SUPFAM" id="SSF53335">
    <property type="entry name" value="S-adenosyl-L-methionine-dependent methyltransferases"/>
    <property type="match status" value="1"/>
</dbReference>
<sequence>MEEQFWQSRWQQNNIAFHEAKPHPFLESHFGTIGVTSGDTILVPLCGKSLDMDWLLGQGFHVIGIEFNQEAVEEVFERLGLVPEKSETHGLKRYHNGHLTLYVGDFFALDQAMLGQIDGIFDRGSIVALPDEMRTRYVAHLAGITDHAPQLVIGYDYDQQQTQGPPFSVPPTALQKLYDDIYSMTPLAARPIEGPLAARCSGEEYAAALSRK</sequence>
<evidence type="ECO:0000256" key="7">
    <source>
        <dbReference type="ARBA" id="ARBA00022679"/>
    </source>
</evidence>